<reference evidence="2 3" key="1">
    <citation type="submission" date="2020-05" db="EMBL/GenBank/DDBJ databases">
        <title>Paenibacillus glebae, sp. nov., Paenibacillus humi sp. nov., Paenibacillus pedi sp. nov., Paenibacillus terrestris sp. nov. and Paenibacillus terricola sp. nov., isolated from a forest top soil sample.</title>
        <authorList>
            <person name="Qi S."/>
            <person name="Carlier A."/>
            <person name="Cnockaert M."/>
            <person name="Vandamme P."/>
        </authorList>
    </citation>
    <scope>NUCLEOTIDE SEQUENCE [LARGE SCALE GENOMIC DNA]</scope>
    <source>
        <strain evidence="2 3">LMG 29502</strain>
    </source>
</reference>
<feature type="domain" description="Shedu protein SduA C-terminal" evidence="1">
    <location>
        <begin position="250"/>
        <end position="403"/>
    </location>
</feature>
<dbReference type="InterPro" id="IPR025359">
    <property type="entry name" value="SduA_C"/>
</dbReference>
<dbReference type="EMBL" id="JABMKX010000007">
    <property type="protein sequence ID" value="NQX46615.1"/>
    <property type="molecule type" value="Genomic_DNA"/>
</dbReference>
<evidence type="ECO:0000313" key="2">
    <source>
        <dbReference type="EMBL" id="NQX46615.1"/>
    </source>
</evidence>
<proteinExistence type="predicted"/>
<sequence>MSKDKSNNKGSLKDFVTNYGQILMTNYWGEMWKIVESDPKLKSTIPAFLLNPEKLIFYFGKDHWAIEYVGPSTKEELDGSFKLPVEIKDYTTSDNFMDDIIGFEIGQNDFRFPLVGEVYQDLYLPSNDAHEILLNNGWNFAAQQSMMMGFNVSGIDLMKEQYYRFVNCFFYGTDSHGLLVRNIKWLDVFPLEIIDFDEETDQFKFSCWPSLEKQAILDAHSEYPNPEGFQFERLVQLNRFVEILSSINTRETDITQFLNLPENQFILKMAFLAKDIHNEKTCDWAEEGKKAIRPDFFITAPNGFSDIVEFKLPTLKGAPVVGRENRETFSAELSSYISQTRVYTKYFEDPRNRQHVLEEHGLKILYPNRWLVIGRRWMFDTDEWKEIENEYKGLGIRTYDDLIDGVIYQLYN</sequence>
<dbReference type="RefSeq" id="WP_173134545.1">
    <property type="nucleotide sequence ID" value="NZ_JABMKX010000007.1"/>
</dbReference>
<name>A0ABX2DQA6_9BACL</name>
<keyword evidence="3" id="KW-1185">Reference proteome</keyword>
<comment type="caution">
    <text evidence="2">The sequence shown here is derived from an EMBL/GenBank/DDBJ whole genome shotgun (WGS) entry which is preliminary data.</text>
</comment>
<dbReference type="Pfam" id="PF14082">
    <property type="entry name" value="SduA_C"/>
    <property type="match status" value="1"/>
</dbReference>
<dbReference type="Proteomes" id="UP000711047">
    <property type="component" value="Unassembled WGS sequence"/>
</dbReference>
<accession>A0ABX2DQA6</accession>
<protein>
    <submittedName>
        <fullName evidence="2">DUF4263 domain-containing protein</fullName>
    </submittedName>
</protein>
<organism evidence="2 3">
    <name type="scientific">Paenibacillus tritici</name>
    <dbReference type="NCBI Taxonomy" id="1873425"/>
    <lineage>
        <taxon>Bacteria</taxon>
        <taxon>Bacillati</taxon>
        <taxon>Bacillota</taxon>
        <taxon>Bacilli</taxon>
        <taxon>Bacillales</taxon>
        <taxon>Paenibacillaceae</taxon>
        <taxon>Paenibacillus</taxon>
    </lineage>
</organism>
<evidence type="ECO:0000259" key="1">
    <source>
        <dbReference type="Pfam" id="PF14082"/>
    </source>
</evidence>
<evidence type="ECO:0000313" key="3">
    <source>
        <dbReference type="Proteomes" id="UP000711047"/>
    </source>
</evidence>
<gene>
    <name evidence="2" type="ORF">HQN87_14850</name>
</gene>